<dbReference type="GO" id="GO:0042777">
    <property type="term" value="P:proton motive force-driven plasma membrane ATP synthesis"/>
    <property type="evidence" value="ECO:0007669"/>
    <property type="project" value="UniProtKB-UniRule"/>
</dbReference>
<name>A0A2M7XYA2_9BACT</name>
<evidence type="ECO:0000256" key="7">
    <source>
        <dbReference type="ARBA" id="ARBA00023136"/>
    </source>
</evidence>
<dbReference type="PANTHER" id="PTHR11693">
    <property type="entry name" value="ATP SYNTHASE GAMMA CHAIN"/>
    <property type="match status" value="1"/>
</dbReference>
<dbReference type="GO" id="GO:0045259">
    <property type="term" value="C:proton-transporting ATP synthase complex"/>
    <property type="evidence" value="ECO:0007669"/>
    <property type="project" value="UniProtKB-KW"/>
</dbReference>
<keyword evidence="8 10" id="KW-0139">CF(1)</keyword>
<dbReference type="InterPro" id="IPR000131">
    <property type="entry name" value="ATP_synth_F1_gsu"/>
</dbReference>
<keyword evidence="6 10" id="KW-0406">Ion transport</keyword>
<dbReference type="InterPro" id="IPR035968">
    <property type="entry name" value="ATP_synth_F1_ATPase_gsu"/>
</dbReference>
<evidence type="ECO:0000256" key="5">
    <source>
        <dbReference type="ARBA" id="ARBA00022781"/>
    </source>
</evidence>
<comment type="similarity">
    <text evidence="3 10">Belongs to the ATPase gamma chain family.</text>
</comment>
<dbReference type="CDD" id="cd12151">
    <property type="entry name" value="F1-ATPase_gamma"/>
    <property type="match status" value="1"/>
</dbReference>
<dbReference type="Proteomes" id="UP000229647">
    <property type="component" value="Unassembled WGS sequence"/>
</dbReference>
<evidence type="ECO:0000256" key="4">
    <source>
        <dbReference type="ARBA" id="ARBA00022448"/>
    </source>
</evidence>
<evidence type="ECO:0000256" key="10">
    <source>
        <dbReference type="HAMAP-Rule" id="MF_00815"/>
    </source>
</evidence>
<reference evidence="12" key="1">
    <citation type="submission" date="2017-09" db="EMBL/GenBank/DDBJ databases">
        <title>Depth-based differentiation of microbial function through sediment-hosted aquifers and enrichment of novel symbionts in the deep terrestrial subsurface.</title>
        <authorList>
            <person name="Probst A.J."/>
            <person name="Ladd B."/>
            <person name="Jarett J.K."/>
            <person name="Geller-Mcgrath D.E."/>
            <person name="Sieber C.M.K."/>
            <person name="Emerson J.B."/>
            <person name="Anantharaman K."/>
            <person name="Thomas B.C."/>
            <person name="Malmstrom R."/>
            <person name="Stieglmeier M."/>
            <person name="Klingl A."/>
            <person name="Woyke T."/>
            <person name="Ryan C.M."/>
            <person name="Banfield J.F."/>
        </authorList>
    </citation>
    <scope>NUCLEOTIDE SEQUENCE [LARGE SCALE GENOMIC DNA]</scope>
</reference>
<organism evidence="11 12">
    <name type="scientific">Candidatus Roizmanbacteria bacterium CG_4_9_14_3_um_filter_33_18</name>
    <dbReference type="NCBI Taxonomy" id="1974841"/>
    <lineage>
        <taxon>Bacteria</taxon>
        <taxon>Candidatus Roizmaniibacteriota</taxon>
    </lineage>
</organism>
<evidence type="ECO:0000256" key="2">
    <source>
        <dbReference type="ARBA" id="ARBA00004170"/>
    </source>
</evidence>
<protein>
    <recommendedName>
        <fullName evidence="10">ATP synthase gamma chain</fullName>
    </recommendedName>
    <alternativeName>
        <fullName evidence="10">ATP synthase F1 sector gamma subunit</fullName>
    </alternativeName>
    <alternativeName>
        <fullName evidence="10">F-ATPase gamma subunit</fullName>
    </alternativeName>
</protein>
<dbReference type="Gene3D" id="1.10.287.80">
    <property type="entry name" value="ATP synthase, gamma subunit, helix hairpin domain"/>
    <property type="match status" value="1"/>
</dbReference>
<dbReference type="SUPFAM" id="SSF52943">
    <property type="entry name" value="ATP synthase (F1-ATPase), gamma subunit"/>
    <property type="match status" value="1"/>
</dbReference>
<dbReference type="GO" id="GO:0005886">
    <property type="term" value="C:plasma membrane"/>
    <property type="evidence" value="ECO:0007669"/>
    <property type="project" value="UniProtKB-SubCell"/>
</dbReference>
<dbReference type="EMBL" id="PFWL01000092">
    <property type="protein sequence ID" value="PJA55717.1"/>
    <property type="molecule type" value="Genomic_DNA"/>
</dbReference>
<evidence type="ECO:0000256" key="8">
    <source>
        <dbReference type="ARBA" id="ARBA00023196"/>
    </source>
</evidence>
<evidence type="ECO:0000256" key="1">
    <source>
        <dbReference type="ARBA" id="ARBA00003456"/>
    </source>
</evidence>
<dbReference type="AlphaFoldDB" id="A0A2M7XYA2"/>
<comment type="subunit">
    <text evidence="10">F-type ATPases have 2 components, CF(1) - the catalytic core - and CF(0) - the membrane proton channel. CF(1) has five subunits: alpha(3), beta(3), gamma(1), delta(1), epsilon(1). CF(0) has three main subunits: a, b and c.</text>
</comment>
<keyword evidence="10" id="KW-1003">Cell membrane</keyword>
<evidence type="ECO:0000256" key="9">
    <source>
        <dbReference type="ARBA" id="ARBA00023310"/>
    </source>
</evidence>
<keyword evidence="5 10" id="KW-0375">Hydrogen ion transport</keyword>
<keyword evidence="9 10" id="KW-0066">ATP synthesis</keyword>
<evidence type="ECO:0000313" key="12">
    <source>
        <dbReference type="Proteomes" id="UP000229647"/>
    </source>
</evidence>
<evidence type="ECO:0000256" key="6">
    <source>
        <dbReference type="ARBA" id="ARBA00023065"/>
    </source>
</evidence>
<dbReference type="HAMAP" id="MF_00815">
    <property type="entry name" value="ATP_synth_gamma_bact"/>
    <property type="match status" value="1"/>
</dbReference>
<dbReference type="GO" id="GO:0005524">
    <property type="term" value="F:ATP binding"/>
    <property type="evidence" value="ECO:0007669"/>
    <property type="project" value="UniProtKB-UniRule"/>
</dbReference>
<accession>A0A2M7XYA2</accession>
<dbReference type="GO" id="GO:0046933">
    <property type="term" value="F:proton-transporting ATP synthase activity, rotational mechanism"/>
    <property type="evidence" value="ECO:0007669"/>
    <property type="project" value="UniProtKB-UniRule"/>
</dbReference>
<keyword evidence="7 10" id="KW-0472">Membrane</keyword>
<dbReference type="Pfam" id="PF00231">
    <property type="entry name" value="ATP-synt"/>
    <property type="match status" value="1"/>
</dbReference>
<proteinExistence type="inferred from homology"/>
<comment type="subcellular location">
    <subcellularLocation>
        <location evidence="10">Cell membrane</location>
        <topology evidence="10">Peripheral membrane protein</topology>
    </subcellularLocation>
    <subcellularLocation>
        <location evidence="2">Membrane</location>
        <topology evidence="2">Peripheral membrane protein</topology>
    </subcellularLocation>
</comment>
<dbReference type="PRINTS" id="PR00126">
    <property type="entry name" value="ATPASEGAMMA"/>
</dbReference>
<comment type="function">
    <text evidence="1 10">Produces ATP from ADP in the presence of a proton gradient across the membrane. The gamma chain is believed to be important in regulating ATPase activity and the flow of protons through the CF(0) complex.</text>
</comment>
<evidence type="ECO:0000256" key="3">
    <source>
        <dbReference type="ARBA" id="ARBA00007681"/>
    </source>
</evidence>
<dbReference type="PANTHER" id="PTHR11693:SF22">
    <property type="entry name" value="ATP SYNTHASE SUBUNIT GAMMA, MITOCHONDRIAL"/>
    <property type="match status" value="1"/>
</dbReference>
<keyword evidence="4 10" id="KW-0813">Transport</keyword>
<dbReference type="Gene3D" id="3.40.1380.10">
    <property type="match status" value="1"/>
</dbReference>
<comment type="caution">
    <text evidence="11">The sequence shown here is derived from an EMBL/GenBank/DDBJ whole genome shotgun (WGS) entry which is preliminary data.</text>
</comment>
<gene>
    <name evidence="10 11" type="primary">atpG</name>
    <name evidence="11" type="ORF">CO165_02100</name>
</gene>
<dbReference type="NCBIfam" id="TIGR01146">
    <property type="entry name" value="ATPsyn_F1gamma"/>
    <property type="match status" value="1"/>
</dbReference>
<evidence type="ECO:0000313" key="11">
    <source>
        <dbReference type="EMBL" id="PJA55717.1"/>
    </source>
</evidence>
<sequence length="280" mass="31766">MNIRTIRKKIKSVTNVKKITKAMQLVSAIKMKKAQQVAIDGRPYQTEIENIIRAVSPKIDPSLSPLIAFPEDKIERKNLAIVVASNKGLCGSFNFNLLRFIVKNTDFKNTDFIIVGKKANLLSKFSANIMADYSSNVPLNNVSALFEFALNKYLDRTYKKIELYHNLFVSTIQSNPVVTTLLPIKMELGQEKTSEYLIEPNPKKIIDSLLRSFVEEKLRFALIQSEAGEHSLRMMAMKNATDNATDVIYNLTMVRNKIRQEKITSELLDMVTAKESVESN</sequence>